<dbReference type="PANTHER" id="PTHR32322">
    <property type="entry name" value="INNER MEMBRANE TRANSPORTER"/>
    <property type="match status" value="1"/>
</dbReference>
<dbReference type="SUPFAM" id="SSF103481">
    <property type="entry name" value="Multidrug resistance efflux transporter EmrE"/>
    <property type="match status" value="2"/>
</dbReference>
<evidence type="ECO:0000256" key="3">
    <source>
        <dbReference type="ARBA" id="ARBA00022692"/>
    </source>
</evidence>
<proteinExistence type="inferred from homology"/>
<dbReference type="OrthoDB" id="2352272at2"/>
<feature type="transmembrane region" description="Helical" evidence="6">
    <location>
        <begin position="100"/>
        <end position="122"/>
    </location>
</feature>
<dbReference type="EMBL" id="VOQQ01000001">
    <property type="protein sequence ID" value="TXC63650.1"/>
    <property type="molecule type" value="Genomic_DNA"/>
</dbReference>
<feature type="transmembrane region" description="Helical" evidence="6">
    <location>
        <begin position="129"/>
        <end position="147"/>
    </location>
</feature>
<dbReference type="AlphaFoldDB" id="A0A5C6TU64"/>
<evidence type="ECO:0000256" key="2">
    <source>
        <dbReference type="ARBA" id="ARBA00007362"/>
    </source>
</evidence>
<evidence type="ECO:0000313" key="9">
    <source>
        <dbReference type="Proteomes" id="UP000321249"/>
    </source>
</evidence>
<dbReference type="InterPro" id="IPR037185">
    <property type="entry name" value="EmrE-like"/>
</dbReference>
<dbReference type="InterPro" id="IPR000620">
    <property type="entry name" value="EamA_dom"/>
</dbReference>
<accession>A0A5C6TU64</accession>
<evidence type="ECO:0000313" key="8">
    <source>
        <dbReference type="EMBL" id="TXC63650.1"/>
    </source>
</evidence>
<protein>
    <submittedName>
        <fullName evidence="8">DMT family transporter</fullName>
    </submittedName>
</protein>
<evidence type="ECO:0000256" key="6">
    <source>
        <dbReference type="SAM" id="Phobius"/>
    </source>
</evidence>
<feature type="transmembrane region" description="Helical" evidence="6">
    <location>
        <begin position="12"/>
        <end position="31"/>
    </location>
</feature>
<dbReference type="Pfam" id="PF00892">
    <property type="entry name" value="EamA"/>
    <property type="match status" value="2"/>
</dbReference>
<keyword evidence="3 6" id="KW-0812">Transmembrane</keyword>
<reference evidence="8 9" key="1">
    <citation type="journal article" date="2015" name="J. Microbiol.">
        <title>Sphingosinicella ginsenosidimutans sp. nov., with ginsenoside converting activity.</title>
        <authorList>
            <person name="Kim J.K."/>
            <person name="Kang M.S."/>
            <person name="Park S.C."/>
            <person name="Kim K.M."/>
            <person name="Choi K."/>
            <person name="Yoon M.H."/>
            <person name="Im W.T."/>
        </authorList>
    </citation>
    <scope>NUCLEOTIDE SEQUENCE [LARGE SCALE GENOMIC DNA]</scope>
    <source>
        <strain evidence="8 9">BS-11</strain>
    </source>
</reference>
<feature type="domain" description="EamA" evidence="7">
    <location>
        <begin position="166"/>
        <end position="295"/>
    </location>
</feature>
<dbReference type="GO" id="GO:0016020">
    <property type="term" value="C:membrane"/>
    <property type="evidence" value="ECO:0007669"/>
    <property type="project" value="UniProtKB-SubCell"/>
</dbReference>
<comment type="similarity">
    <text evidence="2">Belongs to the EamA transporter family.</text>
</comment>
<gene>
    <name evidence="8" type="ORF">FRZ32_08240</name>
</gene>
<feature type="transmembrane region" description="Helical" evidence="6">
    <location>
        <begin position="75"/>
        <end position="94"/>
    </location>
</feature>
<feature type="transmembrane region" description="Helical" evidence="6">
    <location>
        <begin position="190"/>
        <end position="211"/>
    </location>
</feature>
<evidence type="ECO:0000256" key="5">
    <source>
        <dbReference type="ARBA" id="ARBA00023136"/>
    </source>
</evidence>
<dbReference type="PANTHER" id="PTHR32322:SF2">
    <property type="entry name" value="EAMA DOMAIN-CONTAINING PROTEIN"/>
    <property type="match status" value="1"/>
</dbReference>
<dbReference type="Proteomes" id="UP000321249">
    <property type="component" value="Unassembled WGS sequence"/>
</dbReference>
<evidence type="ECO:0000256" key="1">
    <source>
        <dbReference type="ARBA" id="ARBA00004141"/>
    </source>
</evidence>
<feature type="transmembrane region" description="Helical" evidence="6">
    <location>
        <begin position="223"/>
        <end position="243"/>
    </location>
</feature>
<feature type="transmembrane region" description="Helical" evidence="6">
    <location>
        <begin position="279"/>
        <end position="299"/>
    </location>
</feature>
<feature type="transmembrane region" description="Helical" evidence="6">
    <location>
        <begin position="159"/>
        <end position="178"/>
    </location>
</feature>
<keyword evidence="4 6" id="KW-1133">Transmembrane helix</keyword>
<dbReference type="RefSeq" id="WP_147043056.1">
    <property type="nucleotide sequence ID" value="NZ_BAABIR010000003.1"/>
</dbReference>
<keyword evidence="5 6" id="KW-0472">Membrane</keyword>
<comment type="caution">
    <text evidence="8">The sequence shown here is derived from an EMBL/GenBank/DDBJ whole genome shotgun (WGS) entry which is preliminary data.</text>
</comment>
<evidence type="ECO:0000256" key="4">
    <source>
        <dbReference type="ARBA" id="ARBA00022989"/>
    </source>
</evidence>
<name>A0A5C6TU64_9SPHN</name>
<sequence>MSDAGAGLRDPKLLLPFILVTLIWSSTWIVIKGQLGVVPAVWSVSYRFLIAGAVMAIVARAAGISLRLDAGGHRLAMLLGLLQFVINYNFVYAAERHINSGLTAVVFALLVVPNAVMARLFFKVPVSGRFVAGSAVAMAGVALLFIDQLRSAPAGGREALIGLGLTLVAVLGASGANVMQIAPAMRGRAIAGILAWAMLYGGFGDGLFALLTSGAPVFDPRPSYWIGLFYLGVIASSLAFWLYYRIIRVIGAAEAAYSSVLIPIVAMAISTAWEDYRWTPLAIAGGFTAIAGLVTALGARRPVSVDAAGDAGSQQPLRR</sequence>
<feature type="transmembrane region" description="Helical" evidence="6">
    <location>
        <begin position="43"/>
        <end position="63"/>
    </location>
</feature>
<evidence type="ECO:0000259" key="7">
    <source>
        <dbReference type="Pfam" id="PF00892"/>
    </source>
</evidence>
<organism evidence="8 9">
    <name type="scientific">Allosphingosinicella ginsenosidimutans</name>
    <dbReference type="NCBI Taxonomy" id="1176539"/>
    <lineage>
        <taxon>Bacteria</taxon>
        <taxon>Pseudomonadati</taxon>
        <taxon>Pseudomonadota</taxon>
        <taxon>Alphaproteobacteria</taxon>
        <taxon>Sphingomonadales</taxon>
        <taxon>Sphingomonadaceae</taxon>
        <taxon>Allosphingosinicella</taxon>
    </lineage>
</organism>
<feature type="transmembrane region" description="Helical" evidence="6">
    <location>
        <begin position="255"/>
        <end position="273"/>
    </location>
</feature>
<comment type="subcellular location">
    <subcellularLocation>
        <location evidence="1">Membrane</location>
        <topology evidence="1">Multi-pass membrane protein</topology>
    </subcellularLocation>
</comment>
<keyword evidence="9" id="KW-1185">Reference proteome</keyword>
<feature type="domain" description="EamA" evidence="7">
    <location>
        <begin position="17"/>
        <end position="145"/>
    </location>
</feature>
<dbReference type="InterPro" id="IPR050638">
    <property type="entry name" value="AA-Vitamin_Transporters"/>
</dbReference>